<accession>A0A9E2NZY1</accession>
<comment type="caution">
    <text evidence="4">The sequence shown here is derived from an EMBL/GenBank/DDBJ whole genome shotgun (WGS) entry which is preliminary data.</text>
</comment>
<dbReference type="Gene3D" id="6.10.340.10">
    <property type="match status" value="1"/>
</dbReference>
<gene>
    <name evidence="4" type="ORF">IAA16_09435</name>
</gene>
<evidence type="ECO:0000313" key="5">
    <source>
        <dbReference type="Proteomes" id="UP000823914"/>
    </source>
</evidence>
<keyword evidence="1" id="KW-0812">Transmembrane</keyword>
<dbReference type="PANTHER" id="PTHR34220">
    <property type="entry name" value="SENSOR HISTIDINE KINASE YPDA"/>
    <property type="match status" value="1"/>
</dbReference>
<keyword evidence="4" id="KW-0418">Kinase</keyword>
<dbReference type="GO" id="GO:0000155">
    <property type="term" value="F:phosphorelay sensor kinase activity"/>
    <property type="evidence" value="ECO:0007669"/>
    <property type="project" value="InterPro"/>
</dbReference>
<keyword evidence="1" id="KW-1133">Transmembrane helix</keyword>
<proteinExistence type="predicted"/>
<evidence type="ECO:0000313" key="4">
    <source>
        <dbReference type="EMBL" id="MBU3850775.1"/>
    </source>
</evidence>
<dbReference type="GO" id="GO:0016020">
    <property type="term" value="C:membrane"/>
    <property type="evidence" value="ECO:0007669"/>
    <property type="project" value="InterPro"/>
</dbReference>
<dbReference type="InterPro" id="IPR036890">
    <property type="entry name" value="HATPase_C_sf"/>
</dbReference>
<reference evidence="4" key="1">
    <citation type="journal article" date="2021" name="PeerJ">
        <title>Extensive microbial diversity within the chicken gut microbiome revealed by metagenomics and culture.</title>
        <authorList>
            <person name="Gilroy R."/>
            <person name="Ravi A."/>
            <person name="Getino M."/>
            <person name="Pursley I."/>
            <person name="Horton D.L."/>
            <person name="Alikhan N.F."/>
            <person name="Baker D."/>
            <person name="Gharbi K."/>
            <person name="Hall N."/>
            <person name="Watson M."/>
            <person name="Adriaenssens E.M."/>
            <person name="Foster-Nyarko E."/>
            <person name="Jarju S."/>
            <person name="Secka A."/>
            <person name="Antonio M."/>
            <person name="Oren A."/>
            <person name="Chaudhuri R.R."/>
            <person name="La Ragione R."/>
            <person name="Hildebrand F."/>
            <person name="Pallen M.J."/>
        </authorList>
    </citation>
    <scope>NUCLEOTIDE SEQUENCE</scope>
    <source>
        <strain evidence="4">Gambia15-2214</strain>
    </source>
</reference>
<organism evidence="4 5">
    <name type="scientific">Candidatus Treponema excrementipullorum</name>
    <dbReference type="NCBI Taxonomy" id="2838768"/>
    <lineage>
        <taxon>Bacteria</taxon>
        <taxon>Pseudomonadati</taxon>
        <taxon>Spirochaetota</taxon>
        <taxon>Spirochaetia</taxon>
        <taxon>Spirochaetales</taxon>
        <taxon>Treponemataceae</taxon>
        <taxon>Treponema</taxon>
    </lineage>
</organism>
<feature type="transmembrane region" description="Helical" evidence="1">
    <location>
        <begin position="7"/>
        <end position="30"/>
    </location>
</feature>
<keyword evidence="1" id="KW-0472">Membrane</keyword>
<dbReference type="InterPro" id="IPR003594">
    <property type="entry name" value="HATPase_dom"/>
</dbReference>
<keyword evidence="4" id="KW-0808">Transferase</keyword>
<dbReference type="PANTHER" id="PTHR34220:SF7">
    <property type="entry name" value="SENSOR HISTIDINE KINASE YPDA"/>
    <property type="match status" value="1"/>
</dbReference>
<dbReference type="Gene3D" id="3.30.565.10">
    <property type="entry name" value="Histidine kinase-like ATPase, C-terminal domain"/>
    <property type="match status" value="1"/>
</dbReference>
<dbReference type="InterPro" id="IPR010559">
    <property type="entry name" value="Sig_transdc_His_kin_internal"/>
</dbReference>
<dbReference type="Pfam" id="PF02518">
    <property type="entry name" value="HATPase_c"/>
    <property type="match status" value="1"/>
</dbReference>
<evidence type="ECO:0000259" key="3">
    <source>
        <dbReference type="Pfam" id="PF06580"/>
    </source>
</evidence>
<dbReference type="Proteomes" id="UP000823914">
    <property type="component" value="Unassembled WGS sequence"/>
</dbReference>
<dbReference type="SUPFAM" id="SSF55874">
    <property type="entry name" value="ATPase domain of HSP90 chaperone/DNA topoisomerase II/histidine kinase"/>
    <property type="match status" value="1"/>
</dbReference>
<dbReference type="EMBL" id="JAHLFV010000217">
    <property type="protein sequence ID" value="MBU3850775.1"/>
    <property type="molecule type" value="Genomic_DNA"/>
</dbReference>
<dbReference type="AlphaFoldDB" id="A0A9E2NZY1"/>
<reference evidence="4" key="2">
    <citation type="submission" date="2021-04" db="EMBL/GenBank/DDBJ databases">
        <authorList>
            <person name="Gilroy R."/>
        </authorList>
    </citation>
    <scope>NUCLEOTIDE SEQUENCE</scope>
    <source>
        <strain evidence="4">Gambia15-2214</strain>
    </source>
</reference>
<name>A0A9E2NZY1_9SPIR</name>
<evidence type="ECO:0000256" key="1">
    <source>
        <dbReference type="SAM" id="Phobius"/>
    </source>
</evidence>
<evidence type="ECO:0000259" key="2">
    <source>
        <dbReference type="Pfam" id="PF02518"/>
    </source>
</evidence>
<dbReference type="InterPro" id="IPR050640">
    <property type="entry name" value="Bact_2-comp_sensor_kinase"/>
</dbReference>
<protein>
    <submittedName>
        <fullName evidence="4">Histidine kinase</fullName>
    </submittedName>
</protein>
<sequence length="595" mass="68214">MSLAKRSFILTCCIISALLLTLNVVTFFLFRYHITKQLLNSQNALIHVNNTQCKLFTQEVDQLSYFYTSDEELGRLLSMPIHQDSLEDSQTKIALNNQMIYIMNTQSILSNKGFSTVLYINPELPVSDLFTPDTTVATVSRLFNAESIINKEWYQKTLEQNSRQYIFLDQAQNRICFAKKLQNSHYSGPFQKNGLGILLGYFSIDRISQLFTFQPLTKNSGFVLLNREGDSLYQSKSLPHFHEVSLNSIKDNIKTQIVLDGETYIGSSTELDWGLTLLFLTPYSDISQQLYAIMLPYFCCSVLFLMIGAVSSLLLSRSIARPVTQFSKKLEGIEDIRSVDLSLFSSHSDSSEIRRLNDSFRELLYRINKLTVQIEKEAEQRRLSELKALQAQMNPHFMLNAMNAVNYMALSRGEDDIASTVDSIAKLMRYSITEPDQLVNLQTELENIREYISIYTLRFRQNIHLDIDTDRSELEIFIPKFTLQPLVENSIRHGISLKETGITVQIKAWQKEEVLYIQVTDTGKGADPQKLNAYLNYENVELKVSHGFGIRNVNERLRLHFGEKSGLSYSTNCHGTLTAQIVIDLNKKNTLYKKK</sequence>
<feature type="domain" description="Signal transduction histidine kinase internal region" evidence="3">
    <location>
        <begin position="384"/>
        <end position="462"/>
    </location>
</feature>
<feature type="domain" description="Histidine kinase/HSP90-like ATPase" evidence="2">
    <location>
        <begin position="483"/>
        <end position="562"/>
    </location>
</feature>
<feature type="transmembrane region" description="Helical" evidence="1">
    <location>
        <begin position="290"/>
        <end position="315"/>
    </location>
</feature>
<dbReference type="Pfam" id="PF06580">
    <property type="entry name" value="His_kinase"/>
    <property type="match status" value="1"/>
</dbReference>